<keyword evidence="3" id="KW-1185">Reference proteome</keyword>
<evidence type="ECO:0000313" key="3">
    <source>
        <dbReference type="Proteomes" id="UP000487268"/>
    </source>
</evidence>
<reference evidence="2 3" key="1">
    <citation type="submission" date="2019-10" db="EMBL/GenBank/DDBJ databases">
        <title>Actinomadura rubteroloni sp. nov. and Actinomadura macrotermitis sp. nov., isolated from the gut of fungus growing-termite Macrotermes natalensis.</title>
        <authorList>
            <person name="Benndorf R."/>
            <person name="Martin K."/>
            <person name="Kuefner M."/>
            <person name="De Beer W."/>
            <person name="Kaster A.-K."/>
            <person name="Vollmers J."/>
            <person name="Poulsen M."/>
            <person name="Beemelmanns C."/>
        </authorList>
    </citation>
    <scope>NUCLEOTIDE SEQUENCE [LARGE SCALE GENOMIC DNA]</scope>
    <source>
        <strain evidence="2 3">RB68</strain>
    </source>
</reference>
<dbReference type="AlphaFoldDB" id="A0A7K0C0Q5"/>
<sequence>MWSDRGEGAVSYVAVILLLGGVMGAVLTGGVGEKVAAACESAICRVAGGDCRTMGLGEHGKGGARQGVADHDGGKAQVRPLVSVPQQDLPPISRPACPDPKVPWVDTLHAHNDYQNGDPLDDALEEGATSVEADVWLEDGKLILKHDKDDLNLPNATLLQEYLRPLTERAAKNGGQIYPGRGEKFELFIEVKGGGGDAYEQIVKDIAGPPPLTGDVRVVLPVPPNYDPATNKVGNTSLPANVSFSVGLGDKCVIPTWLDPKDPANDPRSPEYRPDEQHYDQRLASKVTVLNGEFAKCVDVDKKRKLNISPQEHRVFNELVGRAHSQGRKVRIWGAPDGNWRYAGSRGRGKFYPCPTLPGHQKCEGALQRNWWQAVDEAGADYYVTDHLGTGAKWIRKNCGRFVKR</sequence>
<feature type="compositionally biased region" description="Basic and acidic residues" evidence="1">
    <location>
        <begin position="259"/>
        <end position="277"/>
    </location>
</feature>
<dbReference type="InterPro" id="IPR017946">
    <property type="entry name" value="PLC-like_Pdiesterase_TIM-brl"/>
</dbReference>
<name>A0A7K0C0Q5_9ACTN</name>
<dbReference type="GO" id="GO:0008081">
    <property type="term" value="F:phosphoric diester hydrolase activity"/>
    <property type="evidence" value="ECO:0007669"/>
    <property type="project" value="InterPro"/>
</dbReference>
<dbReference type="GO" id="GO:0006629">
    <property type="term" value="P:lipid metabolic process"/>
    <property type="evidence" value="ECO:0007669"/>
    <property type="project" value="InterPro"/>
</dbReference>
<dbReference type="Proteomes" id="UP000487268">
    <property type="component" value="Unassembled WGS sequence"/>
</dbReference>
<comment type="caution">
    <text evidence="2">The sequence shown here is derived from an EMBL/GenBank/DDBJ whole genome shotgun (WGS) entry which is preliminary data.</text>
</comment>
<organism evidence="2 3">
    <name type="scientific">Actinomadura macrotermitis</name>
    <dbReference type="NCBI Taxonomy" id="2585200"/>
    <lineage>
        <taxon>Bacteria</taxon>
        <taxon>Bacillati</taxon>
        <taxon>Actinomycetota</taxon>
        <taxon>Actinomycetes</taxon>
        <taxon>Streptosporangiales</taxon>
        <taxon>Thermomonosporaceae</taxon>
        <taxon>Actinomadura</taxon>
    </lineage>
</organism>
<dbReference type="SUPFAM" id="SSF51695">
    <property type="entry name" value="PLC-like phosphodiesterases"/>
    <property type="match status" value="1"/>
</dbReference>
<protein>
    <submittedName>
        <fullName evidence="2">Uncharacterized protein</fullName>
    </submittedName>
</protein>
<evidence type="ECO:0000313" key="2">
    <source>
        <dbReference type="EMBL" id="MQY07055.1"/>
    </source>
</evidence>
<dbReference type="EMBL" id="WEGH01000003">
    <property type="protein sequence ID" value="MQY07055.1"/>
    <property type="molecule type" value="Genomic_DNA"/>
</dbReference>
<evidence type="ECO:0000256" key="1">
    <source>
        <dbReference type="SAM" id="MobiDB-lite"/>
    </source>
</evidence>
<accession>A0A7K0C0Q5</accession>
<feature type="region of interest" description="Disordered" evidence="1">
    <location>
        <begin position="257"/>
        <end position="277"/>
    </location>
</feature>
<proteinExistence type="predicted"/>
<gene>
    <name evidence="2" type="ORF">ACRB68_51520</name>
</gene>